<dbReference type="Proteomes" id="UP000244336">
    <property type="component" value="Chromosome 4"/>
</dbReference>
<gene>
    <name evidence="1" type="ORF">GQ55_4G189200</name>
</gene>
<protein>
    <submittedName>
        <fullName evidence="1">Uncharacterized protein</fullName>
    </submittedName>
</protein>
<dbReference type="EMBL" id="CM009752">
    <property type="protein sequence ID" value="PUZ60778.1"/>
    <property type="molecule type" value="Genomic_DNA"/>
</dbReference>
<sequence>MMRVRFPLPAPFCRKRLSICLSRHDRDLYSTFFVHLFSALQSGVEQFGSSRGS</sequence>
<proteinExistence type="predicted"/>
<keyword evidence="2" id="KW-1185">Reference proteome</keyword>
<dbReference type="AlphaFoldDB" id="A0A2T7DYY7"/>
<accession>A0A2T7DYY7</accession>
<evidence type="ECO:0000313" key="2">
    <source>
        <dbReference type="Proteomes" id="UP000244336"/>
    </source>
</evidence>
<dbReference type="OrthoDB" id="601072at2759"/>
<dbReference type="Gramene" id="PUZ60778">
    <property type="protein sequence ID" value="PUZ60778"/>
    <property type="gene ID" value="GQ55_4G189200"/>
</dbReference>
<reference evidence="1 2" key="1">
    <citation type="submission" date="2018-04" db="EMBL/GenBank/DDBJ databases">
        <title>WGS assembly of Panicum hallii var. hallii HAL2.</title>
        <authorList>
            <person name="Lovell J."/>
            <person name="Jenkins J."/>
            <person name="Lowry D."/>
            <person name="Mamidi S."/>
            <person name="Sreedasyam A."/>
            <person name="Weng X."/>
            <person name="Barry K."/>
            <person name="Bonette J."/>
            <person name="Campitelli B."/>
            <person name="Daum C."/>
            <person name="Gordon S."/>
            <person name="Gould B."/>
            <person name="Lipzen A."/>
            <person name="MacQueen A."/>
            <person name="Palacio-Mejia J."/>
            <person name="Plott C."/>
            <person name="Shakirov E."/>
            <person name="Shu S."/>
            <person name="Yoshinaga Y."/>
            <person name="Zane M."/>
            <person name="Rokhsar D."/>
            <person name="Grimwood J."/>
            <person name="Schmutz J."/>
            <person name="Juenger T."/>
        </authorList>
    </citation>
    <scope>NUCLEOTIDE SEQUENCE [LARGE SCALE GENOMIC DNA]</scope>
    <source>
        <strain evidence="2">cv. HAL2</strain>
    </source>
</reference>
<name>A0A2T7DYY7_9POAL</name>
<evidence type="ECO:0000313" key="1">
    <source>
        <dbReference type="EMBL" id="PUZ60778.1"/>
    </source>
</evidence>
<organism evidence="1 2">
    <name type="scientific">Panicum hallii var. hallii</name>
    <dbReference type="NCBI Taxonomy" id="1504633"/>
    <lineage>
        <taxon>Eukaryota</taxon>
        <taxon>Viridiplantae</taxon>
        <taxon>Streptophyta</taxon>
        <taxon>Embryophyta</taxon>
        <taxon>Tracheophyta</taxon>
        <taxon>Spermatophyta</taxon>
        <taxon>Magnoliopsida</taxon>
        <taxon>Liliopsida</taxon>
        <taxon>Poales</taxon>
        <taxon>Poaceae</taxon>
        <taxon>PACMAD clade</taxon>
        <taxon>Panicoideae</taxon>
        <taxon>Panicodae</taxon>
        <taxon>Paniceae</taxon>
        <taxon>Panicinae</taxon>
        <taxon>Panicum</taxon>
        <taxon>Panicum sect. Panicum</taxon>
    </lineage>
</organism>